<protein>
    <submittedName>
        <fullName evidence="2">Mu phage uncharacterized protein</fullName>
    </submittedName>
</protein>
<dbReference type="AlphaFoldDB" id="Q8EJ05"/>
<name>Q8EJ05_SHEON</name>
<dbReference type="EMBL" id="AE014299">
    <property type="protein sequence ID" value="AAN53748.1"/>
    <property type="molecule type" value="Genomic_DNA"/>
</dbReference>
<feature type="transmembrane region" description="Helical" evidence="1">
    <location>
        <begin position="61"/>
        <end position="82"/>
    </location>
</feature>
<dbReference type="Proteomes" id="UP000008186">
    <property type="component" value="Chromosome"/>
</dbReference>
<dbReference type="PaxDb" id="211586-SO_0670"/>
<keyword evidence="1" id="KW-0812">Transmembrane</keyword>
<keyword evidence="1" id="KW-0472">Membrane</keyword>
<organism evidence="2 3">
    <name type="scientific">Shewanella oneidensis (strain ATCC 700550 / JCM 31522 / CIP 106686 / LMG 19005 / NCIMB 14063 / MR-1)</name>
    <dbReference type="NCBI Taxonomy" id="211586"/>
    <lineage>
        <taxon>Bacteria</taxon>
        <taxon>Pseudomonadati</taxon>
        <taxon>Pseudomonadota</taxon>
        <taxon>Gammaproteobacteria</taxon>
        <taxon>Alteromonadales</taxon>
        <taxon>Shewanellaceae</taxon>
        <taxon>Shewanella</taxon>
    </lineage>
</organism>
<dbReference type="STRING" id="211586.SO_0670"/>
<reference evidence="2 3" key="4">
    <citation type="journal article" date="2011" name="BMC Genomics">
        <title>Genome-wide protein localization prediction strategies for gram negative bacteria.</title>
        <authorList>
            <person name="Romine M.F."/>
        </authorList>
    </citation>
    <scope>NUCLEOTIDE SEQUENCE [LARGE SCALE GENOMIC DNA]</scope>
    <source>
        <strain evidence="3">ATCC 700550 / JCM 31522 / CIP 106686 / LMG 19005 / NCIMB 14063 / MR-1</strain>
    </source>
</reference>
<reference evidence="2 3" key="2">
    <citation type="journal article" date="2005" name="Proteomics">
        <title>Global detection and characterization of hypothetical proteins in Shewanella oneidensis MR-1 using LC-MS based proteomics.</title>
        <authorList>
            <person name="Elias D.A."/>
            <person name="Monroe M.E."/>
            <person name="Marshall M.J."/>
            <person name="Romine M.F."/>
            <person name="Belieav A.S."/>
            <person name="Fredrickson J.K."/>
            <person name="Anderson G.A."/>
            <person name="Smith R.D."/>
            <person name="Lipton M.S."/>
        </authorList>
    </citation>
    <scope>NUCLEOTIDE SEQUENCE [LARGE SCALE GENOMIC DNA]</scope>
    <source>
        <strain evidence="3">ATCC 700550 / JCM 31522 / CIP 106686 / LMG 19005 / NCIMB 14063 / MR-1</strain>
    </source>
</reference>
<dbReference type="eggNOG" id="ENOG5033BR5">
    <property type="taxonomic scope" value="Bacteria"/>
</dbReference>
<reference evidence="2 3" key="3">
    <citation type="journal article" date="2008" name="Appl. Environ. Microbiol.">
        <title>Identification of mobile elements and pseudogenes in the Shewanella oneidensis MR-1 genome.</title>
        <authorList>
            <person name="Romine M.F."/>
            <person name="Carlson T.S."/>
            <person name="Norbeck A.D."/>
            <person name="McCue L.A."/>
            <person name="Lipton M.S."/>
        </authorList>
    </citation>
    <scope>NUCLEOTIDE SEQUENCE [LARGE SCALE GENOMIC DNA]</scope>
    <source>
        <strain evidence="3">ATCC 700550 / JCM 31522 / CIP 106686 / LMG 19005 / NCIMB 14063 / MR-1</strain>
    </source>
</reference>
<dbReference type="HOGENOM" id="CLU_936566_0_0_6"/>
<dbReference type="RefSeq" id="WP_011070994.1">
    <property type="nucleotide sequence ID" value="NC_004347.2"/>
</dbReference>
<keyword evidence="3" id="KW-1185">Reference proteome</keyword>
<proteinExistence type="predicted"/>
<dbReference type="BioCyc" id="SONE211586:G1GMP-634-MONOMER"/>
<dbReference type="PATRIC" id="fig|211586.12.peg.646"/>
<sequence>MTTNPPKLPQTDQAKAPTAEKSFKWLIKLLAFVAGCLLILYFSIFHGGVGDKGDFGAFGDYFGGVLNPILGFATVSLLVWSLKYQMDELALSRQELALTRQELAETKEETALSRKAMEAQVDHLHKEAKLNELLRLMATMKTKCDNMLNCKVNEDDITLGGINSDRGAFSTYANSLNEMTYAHVLNVYMPTKDKNMFNQLAEKFRLQYEAPNSSWQELEALLCLYTQLALTYYDINNSTEFAAVYLKEAMDMLKPFNDIFQTDEATKLLDRVQIANNDARSIMLYDCLCSDDVTDSD</sequence>
<accession>Q8EJ05</accession>
<evidence type="ECO:0000313" key="2">
    <source>
        <dbReference type="EMBL" id="AAN53748.1"/>
    </source>
</evidence>
<dbReference type="OrthoDB" id="346283at2"/>
<keyword evidence="1" id="KW-1133">Transmembrane helix</keyword>
<evidence type="ECO:0000313" key="3">
    <source>
        <dbReference type="Proteomes" id="UP000008186"/>
    </source>
</evidence>
<reference evidence="2 3" key="1">
    <citation type="journal article" date="2002" name="Nat. Biotechnol.">
        <title>Genome sequence of the dissimilatory metal ion-reducing bacterium Shewanella oneidensis.</title>
        <authorList>
            <person name="Heidelberg J.F."/>
            <person name="Paulsen I.T."/>
            <person name="Nelson K.E."/>
            <person name="Gaidos E.J."/>
            <person name="Nelson W.C."/>
            <person name="Read T.D."/>
            <person name="Eisen J.A."/>
            <person name="Seshadri R."/>
            <person name="Ward N."/>
            <person name="Methe B."/>
            <person name="Clayton R.A."/>
            <person name="Meyer T."/>
            <person name="Tsapin A."/>
            <person name="Scott J."/>
            <person name="Beanan M."/>
            <person name="Brinkac L."/>
            <person name="Daugherty S."/>
            <person name="DeBoy R.T."/>
            <person name="Dodson R.J."/>
            <person name="Durkin A.S."/>
            <person name="Haft D.H."/>
            <person name="Kolonay J.F."/>
            <person name="Madupu R."/>
            <person name="Peterson J.D."/>
            <person name="Umayam L.A."/>
            <person name="White O."/>
            <person name="Wolf A.M."/>
            <person name="Vamathevan J."/>
            <person name="Weidman J."/>
            <person name="Impraim M."/>
            <person name="Lee K."/>
            <person name="Berry K."/>
            <person name="Lee C."/>
            <person name="Mueller J."/>
            <person name="Khouri H."/>
            <person name="Gill J."/>
            <person name="Utterback T.R."/>
            <person name="McDonald L.A."/>
            <person name="Feldblyum T.V."/>
            <person name="Smith H.O."/>
            <person name="Venter J.C."/>
            <person name="Nealson K.H."/>
            <person name="Fraser C.M."/>
        </authorList>
    </citation>
    <scope>NUCLEOTIDE SEQUENCE [LARGE SCALE GENOMIC DNA]</scope>
    <source>
        <strain evidence="3">ATCC 700550 / JCM 31522 / CIP 106686 / LMG 19005 / NCIMB 14063 / MR-1</strain>
    </source>
</reference>
<evidence type="ECO:0000256" key="1">
    <source>
        <dbReference type="SAM" id="Phobius"/>
    </source>
</evidence>
<gene>
    <name evidence="2" type="ordered locus">SO_0670</name>
</gene>
<feature type="transmembrane region" description="Helical" evidence="1">
    <location>
        <begin position="25"/>
        <end position="49"/>
    </location>
</feature>
<dbReference type="KEGG" id="son:SO_0670"/>